<evidence type="ECO:0000313" key="2">
    <source>
        <dbReference type="EMBL" id="PIL35242.1"/>
    </source>
</evidence>
<keyword evidence="3" id="KW-1185">Reference proteome</keyword>
<dbReference type="STRING" id="1077348.A0A2G8SN99"/>
<dbReference type="OrthoDB" id="2831072at2759"/>
<comment type="caution">
    <text evidence="2">The sequence shown here is derived from an EMBL/GenBank/DDBJ whole genome shotgun (WGS) entry which is preliminary data.</text>
</comment>
<dbReference type="InterPro" id="IPR039298">
    <property type="entry name" value="ACOT13"/>
</dbReference>
<accession>A0A2G8SN99</accession>
<dbReference type="PANTHER" id="PTHR21660:SF1">
    <property type="entry name" value="ACYL-COENZYME A THIOESTERASE 13"/>
    <property type="match status" value="1"/>
</dbReference>
<gene>
    <name evidence="2" type="ORF">GSI_03032</name>
</gene>
<dbReference type="PANTHER" id="PTHR21660">
    <property type="entry name" value="THIOESTERASE SUPERFAMILY MEMBER-RELATED"/>
    <property type="match status" value="1"/>
</dbReference>
<keyword evidence="1" id="KW-0378">Hydrolase</keyword>
<proteinExistence type="predicted"/>
<dbReference type="EMBL" id="AYKW01000004">
    <property type="protein sequence ID" value="PIL35242.1"/>
    <property type="molecule type" value="Genomic_DNA"/>
</dbReference>
<dbReference type="Gene3D" id="3.10.129.10">
    <property type="entry name" value="Hotdog Thioesterase"/>
    <property type="match status" value="1"/>
</dbReference>
<evidence type="ECO:0000313" key="3">
    <source>
        <dbReference type="Proteomes" id="UP000230002"/>
    </source>
</evidence>
<organism evidence="2 3">
    <name type="scientific">Ganoderma sinense ZZ0214-1</name>
    <dbReference type="NCBI Taxonomy" id="1077348"/>
    <lineage>
        <taxon>Eukaryota</taxon>
        <taxon>Fungi</taxon>
        <taxon>Dikarya</taxon>
        <taxon>Basidiomycota</taxon>
        <taxon>Agaricomycotina</taxon>
        <taxon>Agaricomycetes</taxon>
        <taxon>Polyporales</taxon>
        <taxon>Polyporaceae</taxon>
        <taxon>Ganoderma</taxon>
    </lineage>
</organism>
<dbReference type="AlphaFoldDB" id="A0A2G8SN99"/>
<evidence type="ECO:0000256" key="1">
    <source>
        <dbReference type="ARBA" id="ARBA00022801"/>
    </source>
</evidence>
<reference evidence="2 3" key="1">
    <citation type="journal article" date="2015" name="Sci. Rep.">
        <title>Chromosome-level genome map provides insights into diverse defense mechanisms in the medicinal fungus Ganoderma sinense.</title>
        <authorList>
            <person name="Zhu Y."/>
            <person name="Xu J."/>
            <person name="Sun C."/>
            <person name="Zhou S."/>
            <person name="Xu H."/>
            <person name="Nelson D.R."/>
            <person name="Qian J."/>
            <person name="Song J."/>
            <person name="Luo H."/>
            <person name="Xiang L."/>
            <person name="Li Y."/>
            <person name="Xu Z."/>
            <person name="Ji A."/>
            <person name="Wang L."/>
            <person name="Lu S."/>
            <person name="Hayward A."/>
            <person name="Sun W."/>
            <person name="Li X."/>
            <person name="Schwartz D.C."/>
            <person name="Wang Y."/>
            <person name="Chen S."/>
        </authorList>
    </citation>
    <scope>NUCLEOTIDE SEQUENCE [LARGE SCALE GENOMIC DNA]</scope>
    <source>
        <strain evidence="2 3">ZZ0214-1</strain>
    </source>
</reference>
<dbReference type="SUPFAM" id="SSF54637">
    <property type="entry name" value="Thioesterase/thiol ester dehydrase-isomerase"/>
    <property type="match status" value="1"/>
</dbReference>
<sequence length="211" mass="22965">MSRLSGLERLRSFPRAPAPNDDATAVKTNLPEDAVRLLQNILAYHVADYSGSNVFGHEQGKGLELVEAFVRTRHRDQDKAQDRLEAVTVCELLVEHNMLNVHGTFAGACAVHMVDIATFSPLFALATVTGFDPSGFSTSMNVIWHAPAIAGSRLRFVGTSLSCRTKMASAQCEVYDVEKGTLILSATHIIAPMHARGGVVQADDRKHRAKL</sequence>
<name>A0A2G8SN99_9APHY</name>
<dbReference type="GO" id="GO:0047617">
    <property type="term" value="F:fatty acyl-CoA hydrolase activity"/>
    <property type="evidence" value="ECO:0007669"/>
    <property type="project" value="InterPro"/>
</dbReference>
<protein>
    <recommendedName>
        <fullName evidence="4">Thioesterase domain-containing protein</fullName>
    </recommendedName>
</protein>
<dbReference type="InterPro" id="IPR029069">
    <property type="entry name" value="HotDog_dom_sf"/>
</dbReference>
<evidence type="ECO:0008006" key="4">
    <source>
        <dbReference type="Google" id="ProtNLM"/>
    </source>
</evidence>
<dbReference type="Proteomes" id="UP000230002">
    <property type="component" value="Unassembled WGS sequence"/>
</dbReference>